<sequence length="171" mass="18186">MRFLLLSVLALTACTSIVPLTAMRLSGLSPASADPADLAIDLGLPAGIDVSPGGATMIFKVSRVDLGETREGQFALKRDGSIFMVDPQDYADLRALQALTRTWQAENDDATNGSLMINVSPCRIGDGPAEDARVNVAVRMQRDGAFLPLVRDGPLSAVTSEQQLQDMPNCP</sequence>
<evidence type="ECO:0000256" key="1">
    <source>
        <dbReference type="SAM" id="SignalP"/>
    </source>
</evidence>
<evidence type="ECO:0000313" key="3">
    <source>
        <dbReference type="Proteomes" id="UP000228531"/>
    </source>
</evidence>
<organism evidence="2 3">
    <name type="scientific">Yoonia maricola</name>
    <dbReference type="NCBI Taxonomy" id="420999"/>
    <lineage>
        <taxon>Bacteria</taxon>
        <taxon>Pseudomonadati</taxon>
        <taxon>Pseudomonadota</taxon>
        <taxon>Alphaproteobacteria</taxon>
        <taxon>Rhodobacterales</taxon>
        <taxon>Paracoccaceae</taxon>
        <taxon>Yoonia</taxon>
    </lineage>
</organism>
<dbReference type="EMBL" id="PGTY01000001">
    <property type="protein sequence ID" value="PJI93073.1"/>
    <property type="molecule type" value="Genomic_DNA"/>
</dbReference>
<reference evidence="2 3" key="1">
    <citation type="submission" date="2017-11" db="EMBL/GenBank/DDBJ databases">
        <title>Genomic Encyclopedia of Archaeal and Bacterial Type Strains, Phase II (KMG-II): From Individual Species to Whole Genera.</title>
        <authorList>
            <person name="Goeker M."/>
        </authorList>
    </citation>
    <scope>NUCLEOTIDE SEQUENCE [LARGE SCALE GENOMIC DNA]</scope>
    <source>
        <strain evidence="2 3">DSM 29128</strain>
    </source>
</reference>
<accession>A0A2M8WQ64</accession>
<dbReference type="Proteomes" id="UP000228531">
    <property type="component" value="Unassembled WGS sequence"/>
</dbReference>
<keyword evidence="1" id="KW-0732">Signal</keyword>
<dbReference type="AlphaFoldDB" id="A0A2M8WQ64"/>
<proteinExistence type="predicted"/>
<dbReference type="RefSeq" id="WP_100367819.1">
    <property type="nucleotide sequence ID" value="NZ_PGTY01000001.1"/>
</dbReference>
<feature type="signal peptide" evidence="1">
    <location>
        <begin position="1"/>
        <end position="22"/>
    </location>
</feature>
<evidence type="ECO:0000313" key="2">
    <source>
        <dbReference type="EMBL" id="PJI93073.1"/>
    </source>
</evidence>
<evidence type="ECO:0008006" key="4">
    <source>
        <dbReference type="Google" id="ProtNLM"/>
    </source>
</evidence>
<name>A0A2M8WQ64_9RHOB</name>
<dbReference type="OrthoDB" id="7867229at2"/>
<protein>
    <recommendedName>
        <fullName evidence="4">Lipoprotein</fullName>
    </recommendedName>
</protein>
<feature type="chain" id="PRO_5014922243" description="Lipoprotein" evidence="1">
    <location>
        <begin position="23"/>
        <end position="171"/>
    </location>
</feature>
<keyword evidence="3" id="KW-1185">Reference proteome</keyword>
<comment type="caution">
    <text evidence="2">The sequence shown here is derived from an EMBL/GenBank/DDBJ whole genome shotgun (WGS) entry which is preliminary data.</text>
</comment>
<gene>
    <name evidence="2" type="ORF">BC777_1941</name>
</gene>